<feature type="region of interest" description="Disordered" evidence="1">
    <location>
        <begin position="1"/>
        <end position="25"/>
    </location>
</feature>
<keyword evidence="4" id="KW-1185">Reference proteome</keyword>
<feature type="transmembrane region" description="Helical" evidence="2">
    <location>
        <begin position="149"/>
        <end position="172"/>
    </location>
</feature>
<evidence type="ECO:0000256" key="1">
    <source>
        <dbReference type="SAM" id="MobiDB-lite"/>
    </source>
</evidence>
<sequence length="360" mass="39810">MTNESVEDGGQHDVVSPVVDGPGPPDLQIETPRDIHLITYSYLRWLLILLPVVLFVVTVSTAVEQGHLETSISAYYGGWVRDVFVGTLIAIAVCLVAYQGVGLIEDYALNGAGFYAVYVALVPAGFPVLMEKLKASETSDGLAPSAAEYIFFLRVTLACVLFLVLVVFLLEVRAGNIQRLFRADVAHDWLHKLTRVFLVATMAVLIGFLALASQQLYFPVGDVTMDGLTPWGIPLTIHDLAAIFLITSLFIAVLTNTWPFYKFSALRESARQGYLVIAVLMTFGAFIPVLVAQRFAPGREVILLEWWEIGLFATFWALETGRMRRLNKRQEKGKVVSTDEDARLLSEPARVADRGSRSAR</sequence>
<name>A0ABW4Q193_9MICC</name>
<keyword evidence="2" id="KW-0472">Membrane</keyword>
<evidence type="ECO:0000313" key="3">
    <source>
        <dbReference type="EMBL" id="MFD1845107.1"/>
    </source>
</evidence>
<protein>
    <submittedName>
        <fullName evidence="3">Uncharacterized protein</fullName>
    </submittedName>
</protein>
<feature type="transmembrane region" description="Helical" evidence="2">
    <location>
        <begin position="237"/>
        <end position="261"/>
    </location>
</feature>
<gene>
    <name evidence="3" type="ORF">ACFSFX_00660</name>
</gene>
<keyword evidence="2" id="KW-0812">Transmembrane</keyword>
<feature type="transmembrane region" description="Helical" evidence="2">
    <location>
        <begin position="83"/>
        <end position="101"/>
    </location>
</feature>
<feature type="transmembrane region" description="Helical" evidence="2">
    <location>
        <begin position="193"/>
        <end position="217"/>
    </location>
</feature>
<organism evidence="3 4">
    <name type="scientific">Arthrobacter flavus</name>
    <dbReference type="NCBI Taxonomy" id="95172"/>
    <lineage>
        <taxon>Bacteria</taxon>
        <taxon>Bacillati</taxon>
        <taxon>Actinomycetota</taxon>
        <taxon>Actinomycetes</taxon>
        <taxon>Micrococcales</taxon>
        <taxon>Micrococcaceae</taxon>
        <taxon>Arthrobacter</taxon>
    </lineage>
</organism>
<feature type="transmembrane region" description="Helical" evidence="2">
    <location>
        <begin position="301"/>
        <end position="318"/>
    </location>
</feature>
<keyword evidence="2" id="KW-1133">Transmembrane helix</keyword>
<comment type="caution">
    <text evidence="3">The sequence shown here is derived from an EMBL/GenBank/DDBJ whole genome shotgun (WGS) entry which is preliminary data.</text>
</comment>
<evidence type="ECO:0000313" key="4">
    <source>
        <dbReference type="Proteomes" id="UP001597307"/>
    </source>
</evidence>
<dbReference type="RefSeq" id="WP_343877103.1">
    <property type="nucleotide sequence ID" value="NZ_BAAAIJ010000002.1"/>
</dbReference>
<accession>A0ABW4Q193</accession>
<feature type="transmembrane region" description="Helical" evidence="2">
    <location>
        <begin position="42"/>
        <end position="63"/>
    </location>
</feature>
<feature type="transmembrane region" description="Helical" evidence="2">
    <location>
        <begin position="108"/>
        <end position="129"/>
    </location>
</feature>
<evidence type="ECO:0000256" key="2">
    <source>
        <dbReference type="SAM" id="Phobius"/>
    </source>
</evidence>
<feature type="transmembrane region" description="Helical" evidence="2">
    <location>
        <begin position="273"/>
        <end position="295"/>
    </location>
</feature>
<dbReference type="Proteomes" id="UP001597307">
    <property type="component" value="Unassembled WGS sequence"/>
</dbReference>
<dbReference type="EMBL" id="JBHUGA010000002">
    <property type="protein sequence ID" value="MFD1845107.1"/>
    <property type="molecule type" value="Genomic_DNA"/>
</dbReference>
<proteinExistence type="predicted"/>
<reference evidence="4" key="1">
    <citation type="journal article" date="2019" name="Int. J. Syst. Evol. Microbiol.">
        <title>The Global Catalogue of Microorganisms (GCM) 10K type strain sequencing project: providing services to taxonomists for standard genome sequencing and annotation.</title>
        <authorList>
            <consortium name="The Broad Institute Genomics Platform"/>
            <consortium name="The Broad Institute Genome Sequencing Center for Infectious Disease"/>
            <person name="Wu L."/>
            <person name="Ma J."/>
        </authorList>
    </citation>
    <scope>NUCLEOTIDE SEQUENCE [LARGE SCALE GENOMIC DNA]</scope>
    <source>
        <strain evidence="4">JCM 11496</strain>
    </source>
</reference>